<dbReference type="CDD" id="cd01166">
    <property type="entry name" value="KdgK"/>
    <property type="match status" value="1"/>
</dbReference>
<keyword evidence="3 5" id="KW-0418">Kinase</keyword>
<evidence type="ECO:0000256" key="1">
    <source>
        <dbReference type="ARBA" id="ARBA00010688"/>
    </source>
</evidence>
<keyword evidence="2" id="KW-0808">Transferase</keyword>
<comment type="caution">
    <text evidence="5">The sequence shown here is derived from an EMBL/GenBank/DDBJ whole genome shotgun (WGS) entry which is preliminary data.</text>
</comment>
<dbReference type="InterPro" id="IPR050306">
    <property type="entry name" value="PfkB_Carbo_kinase"/>
</dbReference>
<dbReference type="PANTHER" id="PTHR43085:SF15">
    <property type="entry name" value="2-DEHYDRO-3-DEOXYGLUCONOKINASE"/>
    <property type="match status" value="1"/>
</dbReference>
<dbReference type="STRING" id="13690.AX777_14365"/>
<dbReference type="GO" id="GO:0042840">
    <property type="term" value="P:D-glucuronate catabolic process"/>
    <property type="evidence" value="ECO:0007669"/>
    <property type="project" value="TreeGrafter"/>
</dbReference>
<dbReference type="GO" id="GO:0019698">
    <property type="term" value="P:D-galacturonate catabolic process"/>
    <property type="evidence" value="ECO:0007669"/>
    <property type="project" value="TreeGrafter"/>
</dbReference>
<organism evidence="5 6">
    <name type="scientific">Sphingobium yanoikuyae</name>
    <name type="common">Sphingomonas yanoikuyae</name>
    <dbReference type="NCBI Taxonomy" id="13690"/>
    <lineage>
        <taxon>Bacteria</taxon>
        <taxon>Pseudomonadati</taxon>
        <taxon>Pseudomonadota</taxon>
        <taxon>Alphaproteobacteria</taxon>
        <taxon>Sphingomonadales</taxon>
        <taxon>Sphingomonadaceae</taxon>
        <taxon>Sphingobium</taxon>
    </lineage>
</organism>
<dbReference type="InterPro" id="IPR029056">
    <property type="entry name" value="Ribokinase-like"/>
</dbReference>
<feature type="domain" description="Carbohydrate kinase PfkB" evidence="4">
    <location>
        <begin position="7"/>
        <end position="294"/>
    </location>
</feature>
<dbReference type="GO" id="GO:0008673">
    <property type="term" value="F:2-dehydro-3-deoxygluconokinase activity"/>
    <property type="evidence" value="ECO:0007669"/>
    <property type="project" value="TreeGrafter"/>
</dbReference>
<gene>
    <name evidence="5" type="ORF">CP98_04842</name>
</gene>
<proteinExistence type="inferred from homology"/>
<sequence length="308" mass="32009">MASDATITVIGEAMLELSRGSGDGWNLRYGGDVINTAIHLARAGGKVRFASAIGADPMSEDLRKAWEAEGVDTGLLIGTPGRTTGLYAIETDETGERSFHYWRGEAAARAMFDLPESGAMVDAAAQSDLLYFSLITLAILPDAGREALLALCERVKAGGGRIAFDGNYRPRLWSDAATARAWRDRAIALCDIGLPTLADEVEMGEADDAADAAARWGAAEGREIVVKLGAEGCLVGGALVPPPARVDVVDSSGAGDAFNGGYLHARLAGAAPAEAAMAGHRLAGWNIGRRGAIPARDADAPYGEKVSA</sequence>
<protein>
    <submittedName>
        <fullName evidence="5">Sugar kinase, ribokinase</fullName>
    </submittedName>
</protein>
<dbReference type="Proteomes" id="UP000028534">
    <property type="component" value="Unassembled WGS sequence"/>
</dbReference>
<dbReference type="PANTHER" id="PTHR43085">
    <property type="entry name" value="HEXOKINASE FAMILY MEMBER"/>
    <property type="match status" value="1"/>
</dbReference>
<dbReference type="AlphaFoldDB" id="A0A084E958"/>
<evidence type="ECO:0000313" key="5">
    <source>
        <dbReference type="EMBL" id="KEZ14500.1"/>
    </source>
</evidence>
<evidence type="ECO:0000313" key="6">
    <source>
        <dbReference type="Proteomes" id="UP000028534"/>
    </source>
</evidence>
<comment type="similarity">
    <text evidence="1">Belongs to the carbohydrate kinase PfkB family.</text>
</comment>
<reference evidence="5 6" key="1">
    <citation type="submission" date="2014-03" db="EMBL/GenBank/DDBJ databases">
        <title>Genome sequence of Sphingobium yanoikuyae B1.</title>
        <authorList>
            <person name="Gan H.M."/>
            <person name="Gan H.Y."/>
            <person name="Savka M.A."/>
        </authorList>
    </citation>
    <scope>NUCLEOTIDE SEQUENCE [LARGE SCALE GENOMIC DNA]</scope>
    <source>
        <strain evidence="5 6">B1</strain>
    </source>
</reference>
<dbReference type="RefSeq" id="WP_037522619.1">
    <property type="nucleotide sequence ID" value="NZ_JGVR01000051.1"/>
</dbReference>
<evidence type="ECO:0000256" key="3">
    <source>
        <dbReference type="ARBA" id="ARBA00022777"/>
    </source>
</evidence>
<dbReference type="SUPFAM" id="SSF53613">
    <property type="entry name" value="Ribokinase-like"/>
    <property type="match status" value="1"/>
</dbReference>
<dbReference type="InterPro" id="IPR002173">
    <property type="entry name" value="Carboh/pur_kinase_PfkB_CS"/>
</dbReference>
<dbReference type="InterPro" id="IPR011611">
    <property type="entry name" value="PfkB_dom"/>
</dbReference>
<dbReference type="PATRIC" id="fig|13690.10.peg.4999"/>
<evidence type="ECO:0000259" key="4">
    <source>
        <dbReference type="Pfam" id="PF00294"/>
    </source>
</evidence>
<dbReference type="Gene3D" id="3.40.1190.20">
    <property type="match status" value="1"/>
</dbReference>
<accession>A0A084E958</accession>
<dbReference type="EMBL" id="JGVR01000051">
    <property type="protein sequence ID" value="KEZ14500.1"/>
    <property type="molecule type" value="Genomic_DNA"/>
</dbReference>
<dbReference type="PROSITE" id="PS00584">
    <property type="entry name" value="PFKB_KINASES_2"/>
    <property type="match status" value="1"/>
</dbReference>
<dbReference type="eggNOG" id="COG0524">
    <property type="taxonomic scope" value="Bacteria"/>
</dbReference>
<name>A0A084E958_SPHYA</name>
<dbReference type="GO" id="GO:0005829">
    <property type="term" value="C:cytosol"/>
    <property type="evidence" value="ECO:0007669"/>
    <property type="project" value="TreeGrafter"/>
</dbReference>
<evidence type="ECO:0000256" key="2">
    <source>
        <dbReference type="ARBA" id="ARBA00022679"/>
    </source>
</evidence>
<dbReference type="GO" id="GO:0006974">
    <property type="term" value="P:DNA damage response"/>
    <property type="evidence" value="ECO:0007669"/>
    <property type="project" value="TreeGrafter"/>
</dbReference>
<dbReference type="Pfam" id="PF00294">
    <property type="entry name" value="PfkB"/>
    <property type="match status" value="1"/>
</dbReference>